<dbReference type="STRING" id="545694.TREPR_3633"/>
<dbReference type="RefSeq" id="WP_015706675.1">
    <property type="nucleotide sequence ID" value="NC_015578.1"/>
</dbReference>
<dbReference type="Pfam" id="PF13711">
    <property type="entry name" value="DUF4160"/>
    <property type="match status" value="1"/>
</dbReference>
<evidence type="ECO:0008006" key="3">
    <source>
        <dbReference type="Google" id="ProtNLM"/>
    </source>
</evidence>
<dbReference type="AlphaFoldDB" id="F5YQZ4"/>
<dbReference type="EMBL" id="CP001843">
    <property type="protein sequence ID" value="AEF86897.1"/>
    <property type="molecule type" value="Genomic_DNA"/>
</dbReference>
<protein>
    <recommendedName>
        <fullName evidence="3">DUF4160 domain-containing protein</fullName>
    </recommendedName>
</protein>
<evidence type="ECO:0000313" key="1">
    <source>
        <dbReference type="EMBL" id="AEF86897.1"/>
    </source>
</evidence>
<dbReference type="HOGENOM" id="CLU_162083_0_0_12"/>
<evidence type="ECO:0000313" key="2">
    <source>
        <dbReference type="Proteomes" id="UP000009223"/>
    </source>
</evidence>
<accession>F5YQZ4</accession>
<dbReference type="InterPro" id="IPR025427">
    <property type="entry name" value="DUF4160"/>
</dbReference>
<gene>
    <name evidence="1" type="ordered locus">TREPR_3633</name>
</gene>
<proteinExistence type="predicted"/>
<name>F5YQZ4_TREPZ</name>
<keyword evidence="2" id="KW-1185">Reference proteome</keyword>
<dbReference type="KEGG" id="tpi:TREPR_3633"/>
<organism evidence="1 2">
    <name type="scientific">Treponema primitia (strain ATCC BAA-887 / DSM 12427 / ZAS-2)</name>
    <dbReference type="NCBI Taxonomy" id="545694"/>
    <lineage>
        <taxon>Bacteria</taxon>
        <taxon>Pseudomonadati</taxon>
        <taxon>Spirochaetota</taxon>
        <taxon>Spirochaetia</taxon>
        <taxon>Spirochaetales</taxon>
        <taxon>Treponemataceae</taxon>
        <taxon>Treponema</taxon>
    </lineage>
</organism>
<reference evidence="1 2" key="2">
    <citation type="journal article" date="2011" name="ISME J.">
        <title>RNA-seq reveals cooperative metabolic interactions between two termite-gut spirochete species in co-culture.</title>
        <authorList>
            <person name="Rosenthal A.Z."/>
            <person name="Matson E.G."/>
            <person name="Eldar A."/>
            <person name="Leadbetter J.R."/>
        </authorList>
    </citation>
    <scope>NUCLEOTIDE SEQUENCE [LARGE SCALE GENOMIC DNA]</scope>
    <source>
        <strain evidence="2">ATCC BAA-887 / DSM 12427 / ZAS-2</strain>
    </source>
</reference>
<dbReference type="OrthoDB" id="122670at2"/>
<dbReference type="Proteomes" id="UP000009223">
    <property type="component" value="Chromosome"/>
</dbReference>
<sequence>MPVLSLFYGIIVRMYRENTGKHNKPHIHAEYAGDEVVISLDGGIPSAKMKLFEAWMEIHKEDLQANWHLLSSGEQFFKIDPLK</sequence>
<reference evidence="2" key="1">
    <citation type="submission" date="2009-12" db="EMBL/GenBank/DDBJ databases">
        <title>Complete sequence of Treponema primitia strain ZAS-2.</title>
        <authorList>
            <person name="Tetu S.G."/>
            <person name="Matson E."/>
            <person name="Ren Q."/>
            <person name="Seshadri R."/>
            <person name="Elbourne L."/>
            <person name="Hassan K.A."/>
            <person name="Durkin A."/>
            <person name="Radune D."/>
            <person name="Mohamoud Y."/>
            <person name="Shay R."/>
            <person name="Jin S."/>
            <person name="Zhang X."/>
            <person name="Lucey K."/>
            <person name="Ballor N.R."/>
            <person name="Ottesen E."/>
            <person name="Rosenthal R."/>
            <person name="Allen A."/>
            <person name="Leadbetter J.R."/>
            <person name="Paulsen I.T."/>
        </authorList>
    </citation>
    <scope>NUCLEOTIDE SEQUENCE [LARGE SCALE GENOMIC DNA]</scope>
    <source>
        <strain evidence="2">ATCC BAA-887 / DSM 12427 / ZAS-2</strain>
    </source>
</reference>